<keyword evidence="4" id="KW-0249">Electron transport</keyword>
<dbReference type="NCBIfam" id="NF005989">
    <property type="entry name" value="PRK08105.1"/>
    <property type="match status" value="1"/>
</dbReference>
<dbReference type="PANTHER" id="PTHR19384">
    <property type="entry name" value="NITRIC OXIDE SYNTHASE-RELATED"/>
    <property type="match status" value="1"/>
</dbReference>
<evidence type="ECO:0000259" key="5">
    <source>
        <dbReference type="PROSITE" id="PS50902"/>
    </source>
</evidence>
<feature type="domain" description="Flavodoxin-like" evidence="5">
    <location>
        <begin position="4"/>
        <end position="145"/>
    </location>
</feature>
<gene>
    <name evidence="6" type="ORF">C0W41_19540</name>
</gene>
<reference evidence="6 7" key="1">
    <citation type="submission" date="2018-01" db="EMBL/GenBank/DDBJ databases">
        <title>Whole genome sequencing of Histamine producing bacteria.</title>
        <authorList>
            <person name="Butler K."/>
        </authorList>
    </citation>
    <scope>NUCLEOTIDE SEQUENCE [LARGE SCALE GENOMIC DNA]</scope>
    <source>
        <strain evidence="6 7">A2-1</strain>
    </source>
</reference>
<dbReference type="GeneID" id="61231428"/>
<dbReference type="GO" id="GO:0050660">
    <property type="term" value="F:flavin adenine dinucleotide binding"/>
    <property type="evidence" value="ECO:0007669"/>
    <property type="project" value="TreeGrafter"/>
</dbReference>
<dbReference type="RefSeq" id="WP_045084920.1">
    <property type="nucleotide sequence ID" value="NZ_JZSV01000028.1"/>
</dbReference>
<protein>
    <submittedName>
        <fullName evidence="6">Flavodoxin</fullName>
    </submittedName>
</protein>
<keyword evidence="3" id="KW-0288">FMN</keyword>
<dbReference type="EMBL" id="PYOY01000015">
    <property type="protein sequence ID" value="PSX04861.1"/>
    <property type="molecule type" value="Genomic_DNA"/>
</dbReference>
<evidence type="ECO:0000256" key="4">
    <source>
        <dbReference type="ARBA" id="ARBA00022982"/>
    </source>
</evidence>
<organism evidence="6 7">
    <name type="scientific">Photobacterium angustum</name>
    <dbReference type="NCBI Taxonomy" id="661"/>
    <lineage>
        <taxon>Bacteria</taxon>
        <taxon>Pseudomonadati</taxon>
        <taxon>Pseudomonadota</taxon>
        <taxon>Gammaproteobacteria</taxon>
        <taxon>Vibrionales</taxon>
        <taxon>Vibrionaceae</taxon>
        <taxon>Photobacterium</taxon>
    </lineage>
</organism>
<dbReference type="Pfam" id="PF00258">
    <property type="entry name" value="Flavodoxin_1"/>
    <property type="match status" value="1"/>
</dbReference>
<dbReference type="PANTHER" id="PTHR19384:SF128">
    <property type="entry name" value="NADPH OXIDOREDUCTASE A"/>
    <property type="match status" value="1"/>
</dbReference>
<evidence type="ECO:0000313" key="6">
    <source>
        <dbReference type="EMBL" id="PSX04861.1"/>
    </source>
</evidence>
<dbReference type="GO" id="GO:0010181">
    <property type="term" value="F:FMN binding"/>
    <property type="evidence" value="ECO:0007669"/>
    <property type="project" value="InterPro"/>
</dbReference>
<evidence type="ECO:0000256" key="2">
    <source>
        <dbReference type="ARBA" id="ARBA00022630"/>
    </source>
</evidence>
<dbReference type="InterPro" id="IPR001094">
    <property type="entry name" value="Flavdoxin-like"/>
</dbReference>
<keyword evidence="2" id="KW-0285">Flavoprotein</keyword>
<dbReference type="InterPro" id="IPR008254">
    <property type="entry name" value="Flavodoxin/NO_synth"/>
</dbReference>
<dbReference type="GO" id="GO:0005829">
    <property type="term" value="C:cytosol"/>
    <property type="evidence" value="ECO:0007669"/>
    <property type="project" value="TreeGrafter"/>
</dbReference>
<evidence type="ECO:0000256" key="3">
    <source>
        <dbReference type="ARBA" id="ARBA00022643"/>
    </source>
</evidence>
<accession>A0A855SAM9</accession>
<dbReference type="Proteomes" id="UP000241440">
    <property type="component" value="Unassembled WGS sequence"/>
</dbReference>
<sequence length="148" mass="16021">MARLGIFIGSVYGGAEDLAEALAESAGAIDTQIYFDPTLDDFLDYKDDNVLIISSTTGQGEIPENLLPLYVALQDQFPLLPQQQFGVIALGDSSYGEDRFCGAGRQFDALLAELGAKAVQDRLDIDAGVHFEPLDVAQGWFNTFIAQI</sequence>
<comment type="cofactor">
    <cofactor evidence="1">
        <name>FMN</name>
        <dbReference type="ChEBI" id="CHEBI:58210"/>
    </cofactor>
</comment>
<comment type="caution">
    <text evidence="6">The sequence shown here is derived from an EMBL/GenBank/DDBJ whole genome shotgun (WGS) entry which is preliminary data.</text>
</comment>
<dbReference type="Gene3D" id="3.40.50.360">
    <property type="match status" value="1"/>
</dbReference>
<dbReference type="PROSITE" id="PS50902">
    <property type="entry name" value="FLAVODOXIN_LIKE"/>
    <property type="match status" value="1"/>
</dbReference>
<keyword evidence="4" id="KW-0813">Transport</keyword>
<name>A0A855SAM9_PHOAN</name>
<dbReference type="InterPro" id="IPR029039">
    <property type="entry name" value="Flavoprotein-like_sf"/>
</dbReference>
<evidence type="ECO:0000256" key="1">
    <source>
        <dbReference type="ARBA" id="ARBA00001917"/>
    </source>
</evidence>
<dbReference type="GO" id="GO:0016491">
    <property type="term" value="F:oxidoreductase activity"/>
    <property type="evidence" value="ECO:0007669"/>
    <property type="project" value="TreeGrafter"/>
</dbReference>
<dbReference type="SUPFAM" id="SSF52218">
    <property type="entry name" value="Flavoproteins"/>
    <property type="match status" value="1"/>
</dbReference>
<dbReference type="AlphaFoldDB" id="A0A855SAM9"/>
<dbReference type="PRINTS" id="PR00369">
    <property type="entry name" value="FLAVODOXIN"/>
</dbReference>
<evidence type="ECO:0000313" key="7">
    <source>
        <dbReference type="Proteomes" id="UP000241440"/>
    </source>
</evidence>
<proteinExistence type="predicted"/>